<sequence>HEADGIIGAIAGRAIYEGTLNFKDALKAAGDG</sequence>
<reference evidence="1 2" key="1">
    <citation type="submission" date="2018-09" db="EMBL/GenBank/DDBJ databases">
        <title>Metagenome Assembled Genomes from an Advanced Water Purification Facility.</title>
        <authorList>
            <person name="Stamps B.W."/>
            <person name="Spear J.R."/>
        </authorList>
    </citation>
    <scope>NUCLEOTIDE SEQUENCE [LARGE SCALE GENOMIC DNA]</scope>
    <source>
        <strain evidence="1">Bin_52_1</strain>
    </source>
</reference>
<organism evidence="1 2">
    <name type="scientific">Aquipseudomonas alcaligenes</name>
    <name type="common">Pseudomonas alcaligenes</name>
    <dbReference type="NCBI Taxonomy" id="43263"/>
    <lineage>
        <taxon>Bacteria</taxon>
        <taxon>Pseudomonadati</taxon>
        <taxon>Pseudomonadota</taxon>
        <taxon>Gammaproteobacteria</taxon>
        <taxon>Pseudomonadales</taxon>
        <taxon>Pseudomonadaceae</taxon>
        <taxon>Aquipseudomonas</taxon>
    </lineage>
</organism>
<gene>
    <name evidence="1" type="ORF">E6Q69_10225</name>
</gene>
<feature type="non-terminal residue" evidence="1">
    <location>
        <position position="1"/>
    </location>
</feature>
<dbReference type="EC" id="5.3.1.16" evidence="1"/>
<accession>A0A5C7W5L2</accession>
<dbReference type="GO" id="GO:0003949">
    <property type="term" value="F:1-(5-phosphoribosyl)-5-[(5-phosphoribosylamino)methylideneamino]imidazole-4-carboxamide isomerase activity"/>
    <property type="evidence" value="ECO:0007669"/>
    <property type="project" value="UniProtKB-EC"/>
</dbReference>
<protein>
    <submittedName>
        <fullName evidence="1">1-(5-phosphoribosyl)-5-((5-phosphoribosylamino)methylideneamino)imidazole-4-carboxamide isomerase</fullName>
        <ecNumber evidence="1">5.3.1.16</ecNumber>
    </submittedName>
</protein>
<evidence type="ECO:0000313" key="1">
    <source>
        <dbReference type="EMBL" id="TXI31925.1"/>
    </source>
</evidence>
<dbReference type="Proteomes" id="UP000321110">
    <property type="component" value="Unassembled WGS sequence"/>
</dbReference>
<evidence type="ECO:0000313" key="2">
    <source>
        <dbReference type="Proteomes" id="UP000321110"/>
    </source>
</evidence>
<comment type="caution">
    <text evidence="1">The sequence shown here is derived from an EMBL/GenBank/DDBJ whole genome shotgun (WGS) entry which is preliminary data.</text>
</comment>
<proteinExistence type="predicted"/>
<dbReference type="EMBL" id="SSFO01000169">
    <property type="protein sequence ID" value="TXI31925.1"/>
    <property type="molecule type" value="Genomic_DNA"/>
</dbReference>
<name>A0A5C7W5L2_AQUAC</name>
<dbReference type="AlphaFoldDB" id="A0A5C7W5L2"/>
<keyword evidence="1" id="KW-0413">Isomerase</keyword>